<gene>
    <name evidence="2" type="ORF">CAP_5083</name>
</gene>
<keyword evidence="3" id="KW-1185">Reference proteome</keyword>
<reference evidence="2 3" key="1">
    <citation type="submission" date="2013-05" db="EMBL/GenBank/DDBJ databases">
        <title>Genome assembly of Chondromyces apiculatus DSM 436.</title>
        <authorList>
            <person name="Sharma G."/>
            <person name="Khatri I."/>
            <person name="Kaur C."/>
            <person name="Mayilraj S."/>
            <person name="Subramanian S."/>
        </authorList>
    </citation>
    <scope>NUCLEOTIDE SEQUENCE [LARGE SCALE GENOMIC DNA]</scope>
    <source>
        <strain evidence="2 3">DSM 436</strain>
    </source>
</reference>
<dbReference type="InterPro" id="IPR050778">
    <property type="entry name" value="Cueball_EGF_LRP_Nidogen"/>
</dbReference>
<name>A0A017T4Q6_9BACT</name>
<evidence type="ECO:0000256" key="1">
    <source>
        <dbReference type="SAM" id="SignalP"/>
    </source>
</evidence>
<accession>A0A017T4Q6</accession>
<sequence>MKRARWYVAAAMLALGVTAGATSCSSSKGQVLFVFQTDMSLPKDISAIKLLVTLEGQVIFEDTYERLGEEGSIKLPATLGFLTPDDPSQALQLQVIGTLGGDEGVKVLREVVTTVPENRTAMMHVPIHFLCYGMAHAERDEAGALTVKSNCEEGKTCVAGSCVDAEVPSADLPDYVPAEVFGGGTGNGDGACFDTLGCFDAGVSAALDLSRFAIDPASCEATAPPGLSEMNVALMTQGGGICGARGCFVPLDAASDAGWRTVEEGRIRLPPTVCARAAEGTLLGVTIAPAGSGACRQKATDRPTCGPWAASGTNYTQPSGAQPLPIALGLVHPVTMVVTERGVYWIEAGTLDAAGASAGDGAIKGVPLTGGEPQAIAKDLIAPADLAVDDAAGLVFFTTGSAQADGGALLAASLTQPLVTPVLQGRRFPQGIARRSGSLLWAELWGNQVLEIATTLADDRITAQGEPVLLTGSEPLGEFPYRLAAAEDVACWIYQGMLGDGNGAVACQRRGEPAQLVDTAQNTPHAIALDVGDSGSRAVYWANIDGGTITRVRFDGDGFGAPEVIAEGQTLPTGVAVDGEHVYWTNRGDRTVMRAPKDGGAPEILARDQNRPGTIAVTSDAIYWLNVGSSDPEPGTPSRDGAVMKLLK</sequence>
<dbReference type="InterPro" id="IPR011042">
    <property type="entry name" value="6-blade_b-propeller_TolB-like"/>
</dbReference>
<dbReference type="Proteomes" id="UP000019678">
    <property type="component" value="Unassembled WGS sequence"/>
</dbReference>
<dbReference type="RefSeq" id="WP_044245080.1">
    <property type="nucleotide sequence ID" value="NZ_ASRX01000040.1"/>
</dbReference>
<dbReference type="SUPFAM" id="SSF63829">
    <property type="entry name" value="Calcium-dependent phosphotriesterase"/>
    <property type="match status" value="1"/>
</dbReference>
<dbReference type="Gene3D" id="2.120.10.30">
    <property type="entry name" value="TolB, C-terminal domain"/>
    <property type="match status" value="1"/>
</dbReference>
<proteinExistence type="predicted"/>
<dbReference type="OrthoDB" id="111868at2"/>
<feature type="signal peptide" evidence="1">
    <location>
        <begin position="1"/>
        <end position="21"/>
    </location>
</feature>
<dbReference type="PANTHER" id="PTHR46513">
    <property type="entry name" value="VITELLOGENIN RECEPTOR-LIKE PROTEIN-RELATED-RELATED"/>
    <property type="match status" value="1"/>
</dbReference>
<evidence type="ECO:0000313" key="3">
    <source>
        <dbReference type="Proteomes" id="UP000019678"/>
    </source>
</evidence>
<organism evidence="2 3">
    <name type="scientific">Chondromyces apiculatus DSM 436</name>
    <dbReference type="NCBI Taxonomy" id="1192034"/>
    <lineage>
        <taxon>Bacteria</taxon>
        <taxon>Pseudomonadati</taxon>
        <taxon>Myxococcota</taxon>
        <taxon>Polyangia</taxon>
        <taxon>Polyangiales</taxon>
        <taxon>Polyangiaceae</taxon>
        <taxon>Chondromyces</taxon>
    </lineage>
</organism>
<feature type="chain" id="PRO_5001499949" description="DUF5050 domain-containing protein" evidence="1">
    <location>
        <begin position="22"/>
        <end position="648"/>
    </location>
</feature>
<dbReference type="AlphaFoldDB" id="A0A017T4Q6"/>
<dbReference type="EMBL" id="ASRX01000040">
    <property type="protein sequence ID" value="EYF03982.1"/>
    <property type="molecule type" value="Genomic_DNA"/>
</dbReference>
<protein>
    <recommendedName>
        <fullName evidence="4">DUF5050 domain-containing protein</fullName>
    </recommendedName>
</protein>
<dbReference type="PROSITE" id="PS51257">
    <property type="entry name" value="PROKAR_LIPOPROTEIN"/>
    <property type="match status" value="1"/>
</dbReference>
<evidence type="ECO:0008006" key="4">
    <source>
        <dbReference type="Google" id="ProtNLM"/>
    </source>
</evidence>
<keyword evidence="1" id="KW-0732">Signal</keyword>
<dbReference type="eggNOG" id="COG3386">
    <property type="taxonomic scope" value="Bacteria"/>
</dbReference>
<comment type="caution">
    <text evidence="2">The sequence shown here is derived from an EMBL/GenBank/DDBJ whole genome shotgun (WGS) entry which is preliminary data.</text>
</comment>
<evidence type="ECO:0000313" key="2">
    <source>
        <dbReference type="EMBL" id="EYF03982.1"/>
    </source>
</evidence>
<dbReference type="STRING" id="1192034.CAP_5083"/>